<protein>
    <submittedName>
        <fullName evidence="2">Uncharacterized protein</fullName>
    </submittedName>
</protein>
<comment type="caution">
    <text evidence="2">The sequence shown here is derived from an EMBL/GenBank/DDBJ whole genome shotgun (WGS) entry which is preliminary data.</text>
</comment>
<feature type="compositionally biased region" description="Low complexity" evidence="1">
    <location>
        <begin position="250"/>
        <end position="261"/>
    </location>
</feature>
<feature type="compositionally biased region" description="Low complexity" evidence="1">
    <location>
        <begin position="128"/>
        <end position="150"/>
    </location>
</feature>
<dbReference type="Proteomes" id="UP000290809">
    <property type="component" value="Unassembled WGS sequence"/>
</dbReference>
<gene>
    <name evidence="2" type="ORF">DC041_0011491</name>
</gene>
<accession>A0A430QK41</accession>
<evidence type="ECO:0000313" key="2">
    <source>
        <dbReference type="EMBL" id="RTG88067.1"/>
    </source>
</evidence>
<evidence type="ECO:0000256" key="1">
    <source>
        <dbReference type="SAM" id="MobiDB-lite"/>
    </source>
</evidence>
<dbReference type="STRING" id="6184.A0A430QK41"/>
<name>A0A430QK41_SCHBO</name>
<keyword evidence="3" id="KW-1185">Reference proteome</keyword>
<reference evidence="2 3" key="1">
    <citation type="journal article" date="2019" name="PLoS Pathog.">
        <title>Genome sequence of the bovine parasite Schistosoma bovis Tanzania.</title>
        <authorList>
            <person name="Oey H."/>
            <person name="Zakrzewski M."/>
            <person name="Gobert G."/>
            <person name="Gravermann K."/>
            <person name="Stoye J."/>
            <person name="Jones M."/>
            <person name="Mcmanus D."/>
            <person name="Krause L."/>
        </authorList>
    </citation>
    <scope>NUCLEOTIDE SEQUENCE [LARGE SCALE GENOMIC DNA]</scope>
    <source>
        <strain evidence="2 3">TAN1997</strain>
    </source>
</reference>
<evidence type="ECO:0000313" key="3">
    <source>
        <dbReference type="Proteomes" id="UP000290809"/>
    </source>
</evidence>
<feature type="region of interest" description="Disordered" evidence="1">
    <location>
        <begin position="242"/>
        <end position="261"/>
    </location>
</feature>
<dbReference type="InterPro" id="IPR011990">
    <property type="entry name" value="TPR-like_helical_dom_sf"/>
</dbReference>
<dbReference type="AlphaFoldDB" id="A0A430QK41"/>
<organism evidence="2 3">
    <name type="scientific">Schistosoma bovis</name>
    <name type="common">Blood fluke</name>
    <dbReference type="NCBI Taxonomy" id="6184"/>
    <lineage>
        <taxon>Eukaryota</taxon>
        <taxon>Metazoa</taxon>
        <taxon>Spiralia</taxon>
        <taxon>Lophotrochozoa</taxon>
        <taxon>Platyhelminthes</taxon>
        <taxon>Trematoda</taxon>
        <taxon>Digenea</taxon>
        <taxon>Strigeidida</taxon>
        <taxon>Schistosomatoidea</taxon>
        <taxon>Schistosomatidae</taxon>
        <taxon>Schistosoma</taxon>
    </lineage>
</organism>
<dbReference type="EMBL" id="QMKO01001616">
    <property type="protein sequence ID" value="RTG88067.1"/>
    <property type="molecule type" value="Genomic_DNA"/>
</dbReference>
<dbReference type="Gene3D" id="1.25.40.10">
    <property type="entry name" value="Tetratricopeptide repeat domain"/>
    <property type="match status" value="1"/>
</dbReference>
<feature type="region of interest" description="Disordered" evidence="1">
    <location>
        <begin position="120"/>
        <end position="153"/>
    </location>
</feature>
<proteinExistence type="predicted"/>
<sequence>MDKIHNKNIIIIIIINTSHNYILTICLTIYNQVELSGTVAIPASRRDRYGIRRLVSENIDSSYDLQNNANNHNNDTSSDFVNPIDFVESHSVPSPKLPFLPSRSPVLCRNDILQKTDQINHNSTVVANNGKHNTKYNNNTTTTDNNNGNNDDARTDDSIFGPISLHNNSYDSGISFDGPSFGNVFKAQQIISDPGCDPVCSDLDQSNSHLNSSESSQQLSKYILIVKAARYDSSVDRDPGCDPVCSDLDQSNSHLNSSESSQQLSKEAELIEFFRLHQAGHRSSSIAALHGADTVILGLIHHELARLHASGRLALMHQTGYCQLKCNEIKKHQPSIDIEQELNGNQLNELNRPQNVNWESVLFHLEQSAKLGCLDAIQCLAQYYLNLMIDGPLSECPIKIHHELARLHASGRLALMHQTGYCQLKCNEIKKHQPSIDIEQELNGNQLNELNRPQNVNWESVLFHLEQSAKLGCLDAIQCLAQYYLNLMIDGPLSECPIKPDPVESRAHGFTLISAAASAGDRMAMLYLAEAYYHGDYYSPDTSNDINNNNNNGRKQEPDWLAAAHWYEMAAKVVTYDDDTADDETNQRNPSFVKRSRPGFHSLSEWPIYRLQDELFESAAEAASEAHEGRIAMKYYEQAGLLEEYTTVEFDEEIGEKTEEDK</sequence>